<dbReference type="InterPro" id="IPR003194">
    <property type="entry name" value="TFIIA_gsu"/>
</dbReference>
<dbReference type="Pfam" id="PF02268">
    <property type="entry name" value="TFIIA_gamma_N"/>
    <property type="match status" value="1"/>
</dbReference>
<keyword evidence="5" id="KW-0804">Transcription</keyword>
<dbReference type="Gene3D" id="1.10.287.190">
    <property type="entry name" value="Transcription factor IIA gamma subunit, alpha-helical domain"/>
    <property type="match status" value="1"/>
</dbReference>
<keyword evidence="4" id="KW-0805">Transcription regulation</keyword>
<name>A0AAN7ZX92_9SACH</name>
<dbReference type="AlphaFoldDB" id="A0AAN7ZX92"/>
<protein>
    <recommendedName>
        <fullName evidence="3">Transcription initiation factor IIA subunit 2</fullName>
    </recommendedName>
    <alternativeName>
        <fullName evidence="9">General transcription factor IIA subunit 2</fullName>
    </alternativeName>
    <alternativeName>
        <fullName evidence="8">Transcription initiation factor IIA small chain</fullName>
    </alternativeName>
</protein>
<comment type="function">
    <text evidence="7">TFIIA is a component of the transcription machinery of RNA polymerase II and plays an important role in transcriptional activation. TFIIA in a complex with TBP mediates transcriptional activity.</text>
</comment>
<evidence type="ECO:0000259" key="12">
    <source>
        <dbReference type="Pfam" id="PF02751"/>
    </source>
</evidence>
<dbReference type="InterPro" id="IPR009083">
    <property type="entry name" value="TFIIA_a-hlx"/>
</dbReference>
<dbReference type="Proteomes" id="UP001306508">
    <property type="component" value="Unassembled WGS sequence"/>
</dbReference>
<comment type="similarity">
    <text evidence="2">Belongs to the TFIIA subunit 2 family.</text>
</comment>
<gene>
    <name evidence="13" type="ORF">RI543_004168</name>
</gene>
<dbReference type="Pfam" id="PF02751">
    <property type="entry name" value="TFIIA_gamma_C"/>
    <property type="match status" value="1"/>
</dbReference>
<feature type="region of interest" description="Disordered" evidence="10">
    <location>
        <begin position="109"/>
        <end position="155"/>
    </location>
</feature>
<evidence type="ECO:0000259" key="11">
    <source>
        <dbReference type="Pfam" id="PF02268"/>
    </source>
</evidence>
<evidence type="ECO:0000256" key="7">
    <source>
        <dbReference type="ARBA" id="ARBA00024733"/>
    </source>
</evidence>
<evidence type="ECO:0000256" key="8">
    <source>
        <dbReference type="ARBA" id="ARBA00029848"/>
    </source>
</evidence>
<comment type="subcellular location">
    <subcellularLocation>
        <location evidence="1">Nucleus</location>
    </subcellularLocation>
</comment>
<evidence type="ECO:0000256" key="4">
    <source>
        <dbReference type="ARBA" id="ARBA00023015"/>
    </source>
</evidence>
<dbReference type="EMBL" id="JAWIZZ010000053">
    <property type="protein sequence ID" value="KAK5778501.1"/>
    <property type="molecule type" value="Genomic_DNA"/>
</dbReference>
<feature type="domain" description="Transcription initiation factor IIA gamma subunit C-terminal" evidence="12">
    <location>
        <begin position="63"/>
        <end position="89"/>
    </location>
</feature>
<feature type="domain" description="Transcription initiation factor IIA gamma subunit N-terminal" evidence="11">
    <location>
        <begin position="6"/>
        <end position="52"/>
    </location>
</feature>
<dbReference type="CDD" id="cd10145">
    <property type="entry name" value="TFIIA_gamma_N"/>
    <property type="match status" value="1"/>
</dbReference>
<dbReference type="InterPro" id="IPR009088">
    <property type="entry name" value="TFIIA_b-brl"/>
</dbReference>
<evidence type="ECO:0000256" key="5">
    <source>
        <dbReference type="ARBA" id="ARBA00023163"/>
    </source>
</evidence>
<dbReference type="InterPro" id="IPR015872">
    <property type="entry name" value="TFIIA_gsu_N"/>
</dbReference>
<evidence type="ECO:0000256" key="1">
    <source>
        <dbReference type="ARBA" id="ARBA00004123"/>
    </source>
</evidence>
<dbReference type="GO" id="GO:0006367">
    <property type="term" value="P:transcription initiation at RNA polymerase II promoter"/>
    <property type="evidence" value="ECO:0007669"/>
    <property type="project" value="InterPro"/>
</dbReference>
<dbReference type="SUPFAM" id="SSF50784">
    <property type="entry name" value="Transcription factor IIA (TFIIA), beta-barrel domain"/>
    <property type="match status" value="1"/>
</dbReference>
<dbReference type="SUPFAM" id="SSF47396">
    <property type="entry name" value="Transcription factor IIA (TFIIA), alpha-helical domain"/>
    <property type="match status" value="1"/>
</dbReference>
<keyword evidence="6" id="KW-0539">Nucleus</keyword>
<sequence length="173" mass="19122">MAIPGYYELYRRSTIGNSLVDALDTLISEGRIEASLAMRVLETFDRCVSEILKEQTSSKLTVKGDLDTYGFCDDVWTFIVKNCSVNVENVSINNLLNINSNIENGENIDNNNTNNSNNNNNNNNNNNISNSNTNNNNSNSGSGSNNSNSNSKNNDVIKVDKLRIVACNSRRSE</sequence>
<reference evidence="14" key="1">
    <citation type="submission" date="2023-07" db="EMBL/GenBank/DDBJ databases">
        <title>A draft genome of Kazachstania heterogenica Y-27499.</title>
        <authorList>
            <person name="Donic C."/>
            <person name="Kralova J.S."/>
            <person name="Fidel L."/>
            <person name="Ben-Dor S."/>
            <person name="Jung S."/>
        </authorList>
    </citation>
    <scope>NUCLEOTIDE SEQUENCE [LARGE SCALE GENOMIC DNA]</scope>
    <source>
        <strain evidence="14">Y27499</strain>
    </source>
</reference>
<dbReference type="GO" id="GO:0005672">
    <property type="term" value="C:transcription factor TFIIA complex"/>
    <property type="evidence" value="ECO:0007669"/>
    <property type="project" value="InterPro"/>
</dbReference>
<feature type="compositionally biased region" description="Low complexity" evidence="10">
    <location>
        <begin position="109"/>
        <end position="154"/>
    </location>
</feature>
<evidence type="ECO:0000256" key="6">
    <source>
        <dbReference type="ARBA" id="ARBA00023242"/>
    </source>
</evidence>
<keyword evidence="14" id="KW-1185">Reference proteome</keyword>
<dbReference type="Gene3D" id="2.30.18.10">
    <property type="entry name" value="Transcription factor IIA (TFIIA), beta-barrel domain"/>
    <property type="match status" value="1"/>
</dbReference>
<evidence type="ECO:0000256" key="2">
    <source>
        <dbReference type="ARBA" id="ARBA00007675"/>
    </source>
</evidence>
<dbReference type="CDD" id="cd10014">
    <property type="entry name" value="TFIIA_gamma_C"/>
    <property type="match status" value="1"/>
</dbReference>
<evidence type="ECO:0000256" key="9">
    <source>
        <dbReference type="ARBA" id="ARBA00032215"/>
    </source>
</evidence>
<dbReference type="InterPro" id="IPR015871">
    <property type="entry name" value="TFIIA_gsu_C"/>
</dbReference>
<comment type="caution">
    <text evidence="13">The sequence shown here is derived from an EMBL/GenBank/DDBJ whole genome shotgun (WGS) entry which is preliminary data.</text>
</comment>
<dbReference type="FunFam" id="1.10.287.190:FF:000001">
    <property type="entry name" value="Transcription initiation factor IIA subunit 2"/>
    <property type="match status" value="1"/>
</dbReference>
<dbReference type="PANTHER" id="PTHR10966">
    <property type="entry name" value="TRANSCRIPTION INITIATION FACTOR IIA SUBUNIT 2"/>
    <property type="match status" value="1"/>
</dbReference>
<evidence type="ECO:0000256" key="10">
    <source>
        <dbReference type="SAM" id="MobiDB-lite"/>
    </source>
</evidence>
<accession>A0AAN7ZX92</accession>
<evidence type="ECO:0000256" key="3">
    <source>
        <dbReference type="ARBA" id="ARBA00019928"/>
    </source>
</evidence>
<evidence type="ECO:0000313" key="13">
    <source>
        <dbReference type="EMBL" id="KAK5778501.1"/>
    </source>
</evidence>
<evidence type="ECO:0000313" key="14">
    <source>
        <dbReference type="Proteomes" id="UP001306508"/>
    </source>
</evidence>
<organism evidence="13 14">
    <name type="scientific">Arxiozyma heterogenica</name>
    <dbReference type="NCBI Taxonomy" id="278026"/>
    <lineage>
        <taxon>Eukaryota</taxon>
        <taxon>Fungi</taxon>
        <taxon>Dikarya</taxon>
        <taxon>Ascomycota</taxon>
        <taxon>Saccharomycotina</taxon>
        <taxon>Saccharomycetes</taxon>
        <taxon>Saccharomycetales</taxon>
        <taxon>Saccharomycetaceae</taxon>
        <taxon>Arxiozyma</taxon>
    </lineage>
</organism>
<proteinExistence type="inferred from homology"/>